<dbReference type="CDD" id="cd16329">
    <property type="entry name" value="LolA_like"/>
    <property type="match status" value="1"/>
</dbReference>
<dbReference type="Pfam" id="PF17131">
    <property type="entry name" value="LolA_like"/>
    <property type="match status" value="1"/>
</dbReference>
<feature type="transmembrane region" description="Helical" evidence="6">
    <location>
        <begin position="643"/>
        <end position="664"/>
    </location>
</feature>
<feature type="transmembrane region" description="Helical" evidence="6">
    <location>
        <begin position="276"/>
        <end position="294"/>
    </location>
</feature>
<feature type="transmembrane region" description="Helical" evidence="6">
    <location>
        <begin position="223"/>
        <end position="240"/>
    </location>
</feature>
<dbReference type="Pfam" id="PF03176">
    <property type="entry name" value="MMPL"/>
    <property type="match status" value="2"/>
</dbReference>
<dbReference type="PANTHER" id="PTHR33406">
    <property type="entry name" value="MEMBRANE PROTEIN MJ1562-RELATED"/>
    <property type="match status" value="1"/>
</dbReference>
<keyword evidence="3 6" id="KW-0812">Transmembrane</keyword>
<dbReference type="EMBL" id="CP093442">
    <property type="protein sequence ID" value="UOF02017.1"/>
    <property type="molecule type" value="Genomic_DNA"/>
</dbReference>
<feature type="transmembrane region" description="Helical" evidence="6">
    <location>
        <begin position="757"/>
        <end position="775"/>
    </location>
</feature>
<comment type="subcellular location">
    <subcellularLocation>
        <location evidence="1">Cell membrane</location>
        <topology evidence="1">Multi-pass membrane protein</topology>
    </subcellularLocation>
</comment>
<feature type="transmembrane region" description="Helical" evidence="6">
    <location>
        <begin position="350"/>
        <end position="371"/>
    </location>
</feature>
<feature type="transmembrane region" description="Helical" evidence="6">
    <location>
        <begin position="692"/>
        <end position="711"/>
    </location>
</feature>
<dbReference type="InterPro" id="IPR033399">
    <property type="entry name" value="TP_0789-like"/>
</dbReference>
<name>A0ABY4CAM2_9BACT</name>
<evidence type="ECO:0000313" key="10">
    <source>
        <dbReference type="Proteomes" id="UP000830116"/>
    </source>
</evidence>
<feature type="transmembrane region" description="Helical" evidence="6">
    <location>
        <begin position="247"/>
        <end position="270"/>
    </location>
</feature>
<feature type="transmembrane region" description="Helical" evidence="6">
    <location>
        <begin position="591"/>
        <end position="610"/>
    </location>
</feature>
<dbReference type="SUPFAM" id="SSF82866">
    <property type="entry name" value="Multidrug efflux transporter AcrB transmembrane domain"/>
    <property type="match status" value="2"/>
</dbReference>
<dbReference type="Proteomes" id="UP000830116">
    <property type="component" value="Chromosome"/>
</dbReference>
<evidence type="ECO:0000313" key="9">
    <source>
        <dbReference type="EMBL" id="UOF02017.1"/>
    </source>
</evidence>
<feature type="transmembrane region" description="Helical" evidence="6">
    <location>
        <begin position="314"/>
        <end position="338"/>
    </location>
</feature>
<keyword evidence="9" id="KW-0449">Lipoprotein</keyword>
<evidence type="ECO:0000256" key="1">
    <source>
        <dbReference type="ARBA" id="ARBA00004651"/>
    </source>
</evidence>
<keyword evidence="2" id="KW-1003">Cell membrane</keyword>
<evidence type="ECO:0000259" key="7">
    <source>
        <dbReference type="Pfam" id="PF03176"/>
    </source>
</evidence>
<feature type="domain" description="Membrane transport protein MMPL" evidence="7">
    <location>
        <begin position="521"/>
        <end position="738"/>
    </location>
</feature>
<reference evidence="9" key="1">
    <citation type="submission" date="2022-03" db="EMBL/GenBank/DDBJ databases">
        <title>Genome Identification and Characterization of new species Bdellovibrio reynosense LBG001 sp. nov. from a Mexico soil sample.</title>
        <authorList>
            <person name="Camilli A."/>
            <person name="Ajao Y."/>
            <person name="Guo X."/>
        </authorList>
    </citation>
    <scope>NUCLEOTIDE SEQUENCE</scope>
    <source>
        <strain evidence="9">LBG001</strain>
    </source>
</reference>
<accession>A0ABY4CAM2</accession>
<keyword evidence="4 6" id="KW-1133">Transmembrane helix</keyword>
<evidence type="ECO:0000256" key="3">
    <source>
        <dbReference type="ARBA" id="ARBA00022692"/>
    </source>
</evidence>
<evidence type="ECO:0000256" key="5">
    <source>
        <dbReference type="ARBA" id="ARBA00023136"/>
    </source>
</evidence>
<evidence type="ECO:0000256" key="6">
    <source>
        <dbReference type="SAM" id="Phobius"/>
    </source>
</evidence>
<evidence type="ECO:0000259" key="8">
    <source>
        <dbReference type="Pfam" id="PF17131"/>
    </source>
</evidence>
<dbReference type="PANTHER" id="PTHR33406:SF12">
    <property type="entry name" value="BLR2997 PROTEIN"/>
    <property type="match status" value="1"/>
</dbReference>
<organism evidence="9 10">
    <name type="scientific">Bdellovibrio reynosensis</name>
    <dbReference type="NCBI Taxonomy" id="2835041"/>
    <lineage>
        <taxon>Bacteria</taxon>
        <taxon>Pseudomonadati</taxon>
        <taxon>Bdellovibrionota</taxon>
        <taxon>Bdellovibrionia</taxon>
        <taxon>Bdellovibrionales</taxon>
        <taxon>Pseudobdellovibrionaceae</taxon>
        <taxon>Bdellovibrio</taxon>
    </lineage>
</organism>
<feature type="transmembrane region" description="Helical" evidence="6">
    <location>
        <begin position="717"/>
        <end position="736"/>
    </location>
</feature>
<dbReference type="InterPro" id="IPR004869">
    <property type="entry name" value="MMPL_dom"/>
</dbReference>
<evidence type="ECO:0000256" key="4">
    <source>
        <dbReference type="ARBA" id="ARBA00022989"/>
    </source>
</evidence>
<dbReference type="InterPro" id="IPR050545">
    <property type="entry name" value="Mycobact_MmpL"/>
</dbReference>
<keyword evidence="10" id="KW-1185">Reference proteome</keyword>
<feature type="domain" description="Uncharacterized protein TP-0789" evidence="8">
    <location>
        <begin position="837"/>
        <end position="1017"/>
    </location>
</feature>
<keyword evidence="5 6" id="KW-0472">Membrane</keyword>
<feature type="transmembrane region" description="Helical" evidence="6">
    <location>
        <begin position="392"/>
        <end position="413"/>
    </location>
</feature>
<gene>
    <name evidence="9" type="ORF">MNR06_03495</name>
</gene>
<dbReference type="Gene3D" id="2.50.20.10">
    <property type="entry name" value="Lipoprotein localisation LolA/LolB/LppX"/>
    <property type="match status" value="1"/>
</dbReference>
<proteinExistence type="predicted"/>
<dbReference type="Gene3D" id="1.20.1640.10">
    <property type="entry name" value="Multidrug efflux transporter AcrB transmembrane domain"/>
    <property type="match status" value="2"/>
</dbReference>
<sequence length="1019" mass="113009">MMKKSKSPGMNFPKSVKRLSISTLLFVFAMTVLSLFALPKLQTQYSLKQFLPADNPLLKKDENVRQLFQLSEAQPFIITAKVSDDQKTWFEKDKIQSLERLTDLLAHFPGVKNTLSLATVQGAINNEDGLSVGPLLKTLPQEKWQAETVSNPLISPTLISKDGKTASVIVNIKSLNTQDLLKLRQNLQVTAMASVPFAQVEIGGTPAVQTDVGVLLQTEIRNFVVLGFFACFIVLGLVFANWSPLIAAFIVIICANIIVLAVMALAGYPFSVLSSTIPILTTVDVVSLIIHSLLRYTEERKNQPHLSHHQLVNYTFKVLLGPNLIASTTTMIGFLALLTVKVPLIKDYGLTASIAIMLGWLVTTVTLFPLLHFLNPPKARQWAWSKARWGLYLFRRSGVWAFLIVLVCTALAFKGQTLSWSARLFDDLPMNHQVRLSTETIDKELGGMIPVDISIKGQPDSWNDPALLGKLDQLLTDLRKIEGVGSVVGLPDLVAAANIHHNRLPASRSSTAEVFFLYSLSSNSPLKNFLNTDSSNTRVSVRTQDLPGNKLQEVVSKIEATTLSSFPEMKVELTGMGRTIHHLNNELSHELIFGFWQSMAAICLVLVFVFRSLRWALVACIPNLVPPAALLGFLALSETPIKPSVAIIFSIALGLAFNNTVYLLERLKLIQKTSKSKTLDIEKALWREGNPCLIASLTLLAGFSVFMASYFAMNRIFGFYMLLSMAAGLVGDLILLPTMLKSCPWLLTSVPWKKERVMATAASLLIAFFISFAPMKTYAQEPAAGAVTVEQIGERMSANLKTKDEEFNTKMKIIEADGSSKDREMKIWRLSLGKKEHYLLVRMQKPQDLKGTALLATLKGEQEEKWIYLPSTKQTRRLTGESGQGGILGSELAVEDFDFNREQGAKNELKKQIEVKGKKYFVVESDVNATSANYSKVVSYISADDYLPVKAECYDKQGKQMKVLDITGYKKVGGNKFRAGKIKIRNLQNKRGTEILISQVKLDQGLKPTRFTPKALAED</sequence>
<dbReference type="RefSeq" id="WP_243538635.1">
    <property type="nucleotide sequence ID" value="NZ_CP093442.1"/>
</dbReference>
<evidence type="ECO:0000256" key="2">
    <source>
        <dbReference type="ARBA" id="ARBA00022475"/>
    </source>
</evidence>
<protein>
    <submittedName>
        <fullName evidence="9">Outer membrane lipoprotein-sorting protein</fullName>
    </submittedName>
</protein>
<feature type="domain" description="Membrane transport protein MMPL" evidence="7">
    <location>
        <begin position="50"/>
        <end position="385"/>
    </location>
</feature>
<feature type="transmembrane region" description="Helical" evidence="6">
    <location>
        <begin position="617"/>
        <end position="637"/>
    </location>
</feature>